<dbReference type="Gene3D" id="3.10.100.10">
    <property type="entry name" value="Mannose-Binding Protein A, subunit A"/>
    <property type="match status" value="1"/>
</dbReference>
<sequence>MPKIIVPQQKMNWEDALNYCRTYYKDLVSLSTDDDLRAVKAANQTYQSPSLWTGLRFINGLWFWVNNKTLGNLISVSSCPTRPFQCGALKTEDSLILSWAQPHPNSHGHRITQTLMSTDSPKLSWAQTQPNSHGYRITQTLMSTDSPKLPWAQTHPNSHGHRLTQTLMGTDSPKLSWAQTHPNSHGHRLTQTPMGTDSPKLPWAQTQSNSHDHRLTLYRLGEQDSISRCTAQCCCCEHGVYYLHVDPLRFSHSAVCRVYTEFCKTHKHSTVNSSLTP</sequence>
<evidence type="ECO:0000313" key="2">
    <source>
        <dbReference type="EMBL" id="KAK2814943.1"/>
    </source>
</evidence>
<proteinExistence type="predicted"/>
<accession>A0AA88IHM3</accession>
<dbReference type="PANTHER" id="PTHR45784:SF5">
    <property type="entry name" value="C-TYPE LECTIN DOMAIN FAMILY 20 MEMBER A-RELATED"/>
    <property type="match status" value="1"/>
</dbReference>
<dbReference type="EMBL" id="JAVHJS010000026">
    <property type="protein sequence ID" value="KAK2814943.1"/>
    <property type="molecule type" value="Genomic_DNA"/>
</dbReference>
<dbReference type="PROSITE" id="PS50041">
    <property type="entry name" value="C_TYPE_LECTIN_2"/>
    <property type="match status" value="1"/>
</dbReference>
<evidence type="ECO:0000313" key="3">
    <source>
        <dbReference type="Proteomes" id="UP001187315"/>
    </source>
</evidence>
<dbReference type="InterPro" id="IPR016186">
    <property type="entry name" value="C-type_lectin-like/link_sf"/>
</dbReference>
<organism evidence="2 3">
    <name type="scientific">Tachysurus vachellii</name>
    <name type="common">Darkbarbel catfish</name>
    <name type="synonym">Pelteobagrus vachellii</name>
    <dbReference type="NCBI Taxonomy" id="175792"/>
    <lineage>
        <taxon>Eukaryota</taxon>
        <taxon>Metazoa</taxon>
        <taxon>Chordata</taxon>
        <taxon>Craniata</taxon>
        <taxon>Vertebrata</taxon>
        <taxon>Euteleostomi</taxon>
        <taxon>Actinopterygii</taxon>
        <taxon>Neopterygii</taxon>
        <taxon>Teleostei</taxon>
        <taxon>Ostariophysi</taxon>
        <taxon>Siluriformes</taxon>
        <taxon>Bagridae</taxon>
        <taxon>Tachysurus</taxon>
    </lineage>
</organism>
<dbReference type="Proteomes" id="UP001187315">
    <property type="component" value="Unassembled WGS sequence"/>
</dbReference>
<reference evidence="2" key="1">
    <citation type="submission" date="2023-08" db="EMBL/GenBank/DDBJ databases">
        <title>Pelteobagrus vachellii genome.</title>
        <authorList>
            <person name="Liu H."/>
        </authorList>
    </citation>
    <scope>NUCLEOTIDE SEQUENCE</scope>
    <source>
        <strain evidence="2">PRFRI_2022a</strain>
        <tissue evidence="2">Muscle</tissue>
    </source>
</reference>
<dbReference type="InterPro" id="IPR001304">
    <property type="entry name" value="C-type_lectin-like"/>
</dbReference>
<name>A0AA88IHM3_TACVA</name>
<dbReference type="Pfam" id="PF00059">
    <property type="entry name" value="Lectin_C"/>
    <property type="match status" value="1"/>
</dbReference>
<dbReference type="PANTHER" id="PTHR45784">
    <property type="entry name" value="C-TYPE LECTIN DOMAIN FAMILY 20 MEMBER A-RELATED"/>
    <property type="match status" value="1"/>
</dbReference>
<gene>
    <name evidence="2" type="ORF">Q7C36_023209</name>
</gene>
<dbReference type="InterPro" id="IPR016187">
    <property type="entry name" value="CTDL_fold"/>
</dbReference>
<dbReference type="AlphaFoldDB" id="A0AA88IHM3"/>
<feature type="domain" description="C-type lectin" evidence="1">
    <location>
        <begin position="8"/>
        <end position="99"/>
    </location>
</feature>
<comment type="caution">
    <text evidence="2">The sequence shown here is derived from an EMBL/GenBank/DDBJ whole genome shotgun (WGS) entry which is preliminary data.</text>
</comment>
<dbReference type="SUPFAM" id="SSF56436">
    <property type="entry name" value="C-type lectin-like"/>
    <property type="match status" value="1"/>
</dbReference>
<protein>
    <recommendedName>
        <fullName evidence="1">C-type lectin domain-containing protein</fullName>
    </recommendedName>
</protein>
<keyword evidence="3" id="KW-1185">Reference proteome</keyword>
<evidence type="ECO:0000259" key="1">
    <source>
        <dbReference type="PROSITE" id="PS50041"/>
    </source>
</evidence>